<dbReference type="SUPFAM" id="SSF52540">
    <property type="entry name" value="P-loop containing nucleoside triphosphate hydrolases"/>
    <property type="match status" value="1"/>
</dbReference>
<dbReference type="PANTHER" id="PTHR45916:SF1">
    <property type="entry name" value="STRUCTURAL MAINTENANCE OF CHROMOSOMES PROTEIN 5"/>
    <property type="match status" value="1"/>
</dbReference>
<feature type="coiled-coil region" evidence="4">
    <location>
        <begin position="794"/>
        <end position="912"/>
    </location>
</feature>
<dbReference type="GO" id="GO:0000724">
    <property type="term" value="P:double-strand break repair via homologous recombination"/>
    <property type="evidence" value="ECO:0007669"/>
    <property type="project" value="TreeGrafter"/>
</dbReference>
<dbReference type="GO" id="GO:0051276">
    <property type="term" value="P:chromosome organization"/>
    <property type="evidence" value="ECO:0007669"/>
    <property type="project" value="UniProtKB-ARBA"/>
</dbReference>
<dbReference type="GO" id="GO:0005634">
    <property type="term" value="C:nucleus"/>
    <property type="evidence" value="ECO:0007669"/>
    <property type="project" value="TreeGrafter"/>
</dbReference>
<reference evidence="6 7" key="1">
    <citation type="submission" date="2024-03" db="EMBL/GenBank/DDBJ databases">
        <title>Complete genome sequence of the green alga Chloropicon roscoffensis RCC1871.</title>
        <authorList>
            <person name="Lemieux C."/>
            <person name="Pombert J.-F."/>
            <person name="Otis C."/>
            <person name="Turmel M."/>
        </authorList>
    </citation>
    <scope>NUCLEOTIDE SEQUENCE [LARGE SCALE GENOMIC DNA]</scope>
    <source>
        <strain evidence="6 7">RCC1871</strain>
    </source>
</reference>
<dbReference type="AlphaFoldDB" id="A0AAX4NYF4"/>
<comment type="similarity">
    <text evidence="1">Belongs to the SMC family. SMC5 subfamily.</text>
</comment>
<dbReference type="Pfam" id="PF02463">
    <property type="entry name" value="SMC_N"/>
    <property type="match status" value="1"/>
</dbReference>
<evidence type="ECO:0000256" key="1">
    <source>
        <dbReference type="ARBA" id="ARBA00010171"/>
    </source>
</evidence>
<dbReference type="GO" id="GO:0003697">
    <property type="term" value="F:single-stranded DNA binding"/>
    <property type="evidence" value="ECO:0007669"/>
    <property type="project" value="TreeGrafter"/>
</dbReference>
<dbReference type="EMBL" id="CP151501">
    <property type="protein sequence ID" value="WZN58708.1"/>
    <property type="molecule type" value="Genomic_DNA"/>
</dbReference>
<evidence type="ECO:0000259" key="5">
    <source>
        <dbReference type="Pfam" id="PF02463"/>
    </source>
</evidence>
<accession>A0AAX4NYF4</accession>
<sequence>MVARASKRPRSSPSGDVEETFGRGSIRRVVMHNFMTYTDCWFSPGSHLNLLIGPNGSGKSTIVCALCIGLAASPKLLGRADNVKDFVKRGERNGWVEVHVQKSEDKVVTIKRTLCKESNSSSWLIDGRNAGLRQVQDLVKDLNVQIENLCQFLPQDKVVSFAKLSPEELLRETERAISTSAEGDDSLYQRHCRLIDQQSESVSLTKLIQTRRQKLEFLEAQRADIERDVEKVKRKKKLEEEREWAQKKLKWVEYNECKEVYLECKAALVSAKEKHKEKEKAYKQRERECNKQEREVGKLEGKAKEALAEVKKKTGALTKAQGKTENLFQQTDVIEREMNSFSSEKKRHEQSIRAVEQELDRAVRELEHWQERDRRGESDFNSGHQAELDQVKQRLQETHEDHVACRRSLDKAKREAAKQKLILEKIGHKLNSFTDDAAQRINAVQRHSPHMRIVAAKQWINQNQNRLRGRVYGPLAAEVQIPNDQNAIYLENQVPQWCWQSFVTSYPEDRDLLQRELNSNRRYNINFMYTPSSGPLPHPHGNATDYASLDIKHTLDETFEAPAVVKNALKDVGAINLAYIGTSYTQTQIEQAAQRNITPQWRTTRIGQLWTPESKYTKLKSRYDGFESLRTSAVRPSRFLVQGGGQGGAQQAQEKAQLQRQEQDLQRQEQENGQAIRELEQRMAQLDSDLNRLNSKKKELSDLKNKTKKKINQCQVLVNQRTRELKTLKKKSYTREEEEKLAADRLQSIQDQARSVVACVSAFASLADRHFASVPVHMEHEVAKDRVNALRSGLRHEKDTVNEAANLVDAVQEEFHRNKERLAKSKKEAEEAQKLTDEAKAKFDAFPTNRDELEEAIIDLESKIKSLMITDPNILDEYNDILAKIEDLGKKLAGEIEDFENYESNRKKQEEAWLAPLQEVVARVSEKFAMLFADLGFAGEVRLMPSDGGYDKYRLEIHVKFHDKDDLQILTSTVQSGGERSVSTIIFLIALQQLTPCPFRVIDEINQGMDPTNERLVFKKLVEEACIPGSPQCFLLTPKLLPSLHYSDEVTVLNIFNGPFLNLSGEFRFL</sequence>
<evidence type="ECO:0000313" key="6">
    <source>
        <dbReference type="EMBL" id="WZN58708.1"/>
    </source>
</evidence>
<gene>
    <name evidence="6" type="ORF">HKI87_01g02320</name>
</gene>
<dbReference type="Proteomes" id="UP001472866">
    <property type="component" value="Chromosome 01"/>
</dbReference>
<dbReference type="PANTHER" id="PTHR45916">
    <property type="entry name" value="STRUCTURAL MAINTENANCE OF CHROMOSOMES PROTEIN 5"/>
    <property type="match status" value="1"/>
</dbReference>
<organism evidence="6 7">
    <name type="scientific">Chloropicon roscoffensis</name>
    <dbReference type="NCBI Taxonomy" id="1461544"/>
    <lineage>
        <taxon>Eukaryota</taxon>
        <taxon>Viridiplantae</taxon>
        <taxon>Chlorophyta</taxon>
        <taxon>Chloropicophyceae</taxon>
        <taxon>Chloropicales</taxon>
        <taxon>Chloropicaceae</taxon>
        <taxon>Chloropicon</taxon>
    </lineage>
</organism>
<feature type="coiled-coil region" evidence="4">
    <location>
        <begin position="208"/>
        <end position="242"/>
    </location>
</feature>
<protein>
    <recommendedName>
        <fullName evidence="2">Structural maintenance of chromosomes protein 5</fullName>
    </recommendedName>
</protein>
<dbReference type="InterPro" id="IPR027417">
    <property type="entry name" value="P-loop_NTPase"/>
</dbReference>
<feature type="domain" description="RecF/RecN/SMC N-terminal" evidence="5">
    <location>
        <begin position="26"/>
        <end position="1023"/>
    </location>
</feature>
<dbReference type="GO" id="GO:0030915">
    <property type="term" value="C:Smc5-Smc6 complex"/>
    <property type="evidence" value="ECO:0007669"/>
    <property type="project" value="TreeGrafter"/>
</dbReference>
<evidence type="ECO:0000256" key="3">
    <source>
        <dbReference type="ARBA" id="ARBA00023054"/>
    </source>
</evidence>
<evidence type="ECO:0000313" key="7">
    <source>
        <dbReference type="Proteomes" id="UP001472866"/>
    </source>
</evidence>
<evidence type="ECO:0000256" key="2">
    <source>
        <dbReference type="ARBA" id="ARBA00018687"/>
    </source>
</evidence>
<dbReference type="InterPro" id="IPR003395">
    <property type="entry name" value="RecF/RecN/SMC_N"/>
</dbReference>
<feature type="coiled-coil region" evidence="4">
    <location>
        <begin position="648"/>
        <end position="713"/>
    </location>
</feature>
<proteinExistence type="inferred from homology"/>
<evidence type="ECO:0000256" key="4">
    <source>
        <dbReference type="SAM" id="Coils"/>
    </source>
</evidence>
<keyword evidence="3 4" id="KW-0175">Coiled coil</keyword>
<name>A0AAX4NYF4_9CHLO</name>
<dbReference type="Gene3D" id="3.40.50.300">
    <property type="entry name" value="P-loop containing nucleotide triphosphate hydrolases"/>
    <property type="match status" value="2"/>
</dbReference>
<keyword evidence="7" id="KW-1185">Reference proteome</keyword>
<feature type="coiled-coil region" evidence="4">
    <location>
        <begin position="338"/>
        <end position="401"/>
    </location>
</feature>
<feature type="coiled-coil region" evidence="4">
    <location>
        <begin position="268"/>
        <end position="309"/>
    </location>
</feature>